<dbReference type="AlphaFoldDB" id="A0A0F8YTV7"/>
<evidence type="ECO:0000313" key="1">
    <source>
        <dbReference type="EMBL" id="KKK84862.1"/>
    </source>
</evidence>
<reference evidence="1" key="1">
    <citation type="journal article" date="2015" name="Nature">
        <title>Complex archaea that bridge the gap between prokaryotes and eukaryotes.</title>
        <authorList>
            <person name="Spang A."/>
            <person name="Saw J.H."/>
            <person name="Jorgensen S.L."/>
            <person name="Zaremba-Niedzwiedzka K."/>
            <person name="Martijn J."/>
            <person name="Lind A.E."/>
            <person name="van Eijk R."/>
            <person name="Schleper C."/>
            <person name="Guy L."/>
            <person name="Ettema T.J."/>
        </authorList>
    </citation>
    <scope>NUCLEOTIDE SEQUENCE</scope>
</reference>
<sequence length="89" mass="9071">MPILDQFQDHHNGLTGPICGGFDITPDDANDLAQMTRGVMVSSAGDVSVVLKDGDAITLPGLAPGVIYPVRVARVLATGTTAAGIKGVI</sequence>
<name>A0A0F8YTV7_9ZZZZ</name>
<protein>
    <submittedName>
        <fullName evidence="1">Uncharacterized protein</fullName>
    </submittedName>
</protein>
<comment type="caution">
    <text evidence="1">The sequence shown here is derived from an EMBL/GenBank/DDBJ whole genome shotgun (WGS) entry which is preliminary data.</text>
</comment>
<gene>
    <name evidence="1" type="ORF">LCGC14_2779070</name>
</gene>
<dbReference type="EMBL" id="LAZR01051572">
    <property type="protein sequence ID" value="KKK84862.1"/>
    <property type="molecule type" value="Genomic_DNA"/>
</dbReference>
<accession>A0A0F8YTV7</accession>
<proteinExistence type="predicted"/>
<organism evidence="1">
    <name type="scientific">marine sediment metagenome</name>
    <dbReference type="NCBI Taxonomy" id="412755"/>
    <lineage>
        <taxon>unclassified sequences</taxon>
        <taxon>metagenomes</taxon>
        <taxon>ecological metagenomes</taxon>
    </lineage>
</organism>